<dbReference type="Proteomes" id="UP000318815">
    <property type="component" value="Unassembled WGS sequence"/>
</dbReference>
<dbReference type="InterPro" id="IPR011006">
    <property type="entry name" value="CheY-like_superfamily"/>
</dbReference>
<dbReference type="SMART" id="SM00448">
    <property type="entry name" value="REC"/>
    <property type="match status" value="1"/>
</dbReference>
<keyword evidence="3" id="KW-0812">Transmembrane</keyword>
<dbReference type="InterPro" id="IPR001789">
    <property type="entry name" value="Sig_transdc_resp-reg_receiver"/>
</dbReference>
<evidence type="ECO:0000313" key="5">
    <source>
        <dbReference type="EMBL" id="TWV99597.1"/>
    </source>
</evidence>
<keyword evidence="6" id="KW-1185">Reference proteome</keyword>
<gene>
    <name evidence="5" type="ORF">FEF09_15385</name>
</gene>
<evidence type="ECO:0000256" key="2">
    <source>
        <dbReference type="PROSITE-ProRule" id="PRU00169"/>
    </source>
</evidence>
<proteinExistence type="predicted"/>
<dbReference type="CDD" id="cd00156">
    <property type="entry name" value="REC"/>
    <property type="match status" value="1"/>
</dbReference>
<reference evidence="5 6" key="1">
    <citation type="submission" date="2019-08" db="EMBL/GenBank/DDBJ databases">
        <title>Whole genome sequencing of chitin degrading bacteria Chitinophaga pinensis YS16.</title>
        <authorList>
            <person name="Singh R.P."/>
            <person name="Manchanda G."/>
            <person name="Maurya I.K."/>
            <person name="Joshi N.K."/>
            <person name="Srivastava A.K."/>
        </authorList>
    </citation>
    <scope>NUCLEOTIDE SEQUENCE [LARGE SCALE GENOMIC DNA]</scope>
    <source>
        <strain evidence="5 6">YS-16</strain>
    </source>
</reference>
<feature type="transmembrane region" description="Helical" evidence="3">
    <location>
        <begin position="138"/>
        <end position="156"/>
    </location>
</feature>
<evidence type="ECO:0000259" key="4">
    <source>
        <dbReference type="PROSITE" id="PS50110"/>
    </source>
</evidence>
<dbReference type="PANTHER" id="PTHR44591:SF3">
    <property type="entry name" value="RESPONSE REGULATORY DOMAIN-CONTAINING PROTEIN"/>
    <property type="match status" value="1"/>
</dbReference>
<dbReference type="Pfam" id="PF00072">
    <property type="entry name" value="Response_reg"/>
    <property type="match status" value="1"/>
</dbReference>
<dbReference type="SUPFAM" id="SSF52172">
    <property type="entry name" value="CheY-like"/>
    <property type="match status" value="1"/>
</dbReference>
<keyword evidence="1 2" id="KW-0597">Phosphoprotein</keyword>
<name>A0A5C6LSK4_9BACT</name>
<keyword evidence="3" id="KW-0472">Membrane</keyword>
<evidence type="ECO:0000313" key="6">
    <source>
        <dbReference type="Proteomes" id="UP000318815"/>
    </source>
</evidence>
<dbReference type="InterPro" id="IPR050595">
    <property type="entry name" value="Bact_response_regulator"/>
</dbReference>
<feature type="modified residue" description="4-aspartylphosphate" evidence="2">
    <location>
        <position position="57"/>
    </location>
</feature>
<evidence type="ECO:0000256" key="1">
    <source>
        <dbReference type="ARBA" id="ARBA00022553"/>
    </source>
</evidence>
<dbReference type="PANTHER" id="PTHR44591">
    <property type="entry name" value="STRESS RESPONSE REGULATOR PROTEIN 1"/>
    <property type="match status" value="1"/>
</dbReference>
<dbReference type="AlphaFoldDB" id="A0A5C6LSK4"/>
<dbReference type="PROSITE" id="PS50110">
    <property type="entry name" value="RESPONSE_REGULATORY"/>
    <property type="match status" value="1"/>
</dbReference>
<organism evidence="5 6">
    <name type="scientific">Chitinophaga pinensis</name>
    <dbReference type="NCBI Taxonomy" id="79329"/>
    <lineage>
        <taxon>Bacteria</taxon>
        <taxon>Pseudomonadati</taxon>
        <taxon>Bacteroidota</taxon>
        <taxon>Chitinophagia</taxon>
        <taxon>Chitinophagales</taxon>
        <taxon>Chitinophagaceae</taxon>
        <taxon>Chitinophaga</taxon>
    </lineage>
</organism>
<dbReference type="Gene3D" id="3.40.50.2300">
    <property type="match status" value="1"/>
</dbReference>
<feature type="domain" description="Response regulatory" evidence="4">
    <location>
        <begin position="8"/>
        <end position="122"/>
    </location>
</feature>
<dbReference type="GO" id="GO:0000160">
    <property type="term" value="P:phosphorelay signal transduction system"/>
    <property type="evidence" value="ECO:0007669"/>
    <property type="project" value="InterPro"/>
</dbReference>
<evidence type="ECO:0000256" key="3">
    <source>
        <dbReference type="SAM" id="Phobius"/>
    </source>
</evidence>
<keyword evidence="3" id="KW-1133">Transmembrane helix</keyword>
<protein>
    <submittedName>
        <fullName evidence="5">Response regulator</fullName>
    </submittedName>
</protein>
<dbReference type="RefSeq" id="WP_146305940.1">
    <property type="nucleotide sequence ID" value="NZ_VOHS01000014.1"/>
</dbReference>
<comment type="caution">
    <text evidence="5">The sequence shown here is derived from an EMBL/GenBank/DDBJ whole genome shotgun (WGS) entry which is preliminary data.</text>
</comment>
<accession>A0A5C6LSK4</accession>
<dbReference type="OrthoDB" id="1118837at2"/>
<sequence length="162" mass="18538">MANKFESKIYLVDDDPFCLATYDKHLRAQGYEHVRCFLSGADFLAALDDQPDVVLLDHDLGDMTGLEVLKEIKRFNNNIFVIFASSRQQPEIATESLKNGAFDYIIKDDSVLEHITGTLSKLFIVSDYLKKKKINNRFFLFFGLVLASCSLFSYLYEVLRSS</sequence>
<dbReference type="EMBL" id="VOHS01000014">
    <property type="protein sequence ID" value="TWV99597.1"/>
    <property type="molecule type" value="Genomic_DNA"/>
</dbReference>